<dbReference type="FunFam" id="3.40.50.1110:FF:000002">
    <property type="entry name" value="isoamyl acetate-hydrolyzing esterase 1 homolog"/>
    <property type="match status" value="1"/>
</dbReference>
<keyword evidence="6" id="KW-1185">Reference proteome</keyword>
<dbReference type="Gene3D" id="3.40.50.1110">
    <property type="entry name" value="SGNH hydrolase"/>
    <property type="match status" value="1"/>
</dbReference>
<organism evidence="5 6">
    <name type="scientific">Rubroshorea leprosula</name>
    <dbReference type="NCBI Taxonomy" id="152421"/>
    <lineage>
        <taxon>Eukaryota</taxon>
        <taxon>Viridiplantae</taxon>
        <taxon>Streptophyta</taxon>
        <taxon>Embryophyta</taxon>
        <taxon>Tracheophyta</taxon>
        <taxon>Spermatophyta</taxon>
        <taxon>Magnoliopsida</taxon>
        <taxon>eudicotyledons</taxon>
        <taxon>Gunneridae</taxon>
        <taxon>Pentapetalae</taxon>
        <taxon>rosids</taxon>
        <taxon>malvids</taxon>
        <taxon>Malvales</taxon>
        <taxon>Dipterocarpaceae</taxon>
        <taxon>Rubroshorea</taxon>
    </lineage>
</organism>
<gene>
    <name evidence="5" type="ORF">SLEP1_g5884</name>
</gene>
<evidence type="ECO:0000313" key="5">
    <source>
        <dbReference type="EMBL" id="GKU92115.1"/>
    </source>
</evidence>
<dbReference type="InterPro" id="IPR045136">
    <property type="entry name" value="Iah1-like"/>
</dbReference>
<evidence type="ECO:0000259" key="4">
    <source>
        <dbReference type="Pfam" id="PF13472"/>
    </source>
</evidence>
<feature type="domain" description="SGNH hydrolase-type esterase" evidence="4">
    <location>
        <begin position="11"/>
        <end position="197"/>
    </location>
</feature>
<comment type="caution">
    <text evidence="5">The sequence shown here is derived from an EMBL/GenBank/DDBJ whole genome shotgun (WGS) entry which is preliminary data.</text>
</comment>
<keyword evidence="3" id="KW-0442">Lipid degradation</keyword>
<dbReference type="InterPro" id="IPR036514">
    <property type="entry name" value="SGNH_hydro_sf"/>
</dbReference>
<evidence type="ECO:0000256" key="1">
    <source>
        <dbReference type="ARBA" id="ARBA00008668"/>
    </source>
</evidence>
<accession>A0AAV5HZ81</accession>
<dbReference type="PANTHER" id="PTHR14209">
    <property type="entry name" value="ISOAMYL ACETATE-HYDROLYZING ESTERASE 1"/>
    <property type="match status" value="1"/>
</dbReference>
<protein>
    <recommendedName>
        <fullName evidence="4">SGNH hydrolase-type esterase domain-containing protein</fullName>
    </recommendedName>
</protein>
<reference evidence="5 6" key="1">
    <citation type="journal article" date="2021" name="Commun. Biol.">
        <title>The genome of Shorea leprosula (Dipterocarpaceae) highlights the ecological relevance of drought in aseasonal tropical rainforests.</title>
        <authorList>
            <person name="Ng K.K.S."/>
            <person name="Kobayashi M.J."/>
            <person name="Fawcett J.A."/>
            <person name="Hatakeyama M."/>
            <person name="Paape T."/>
            <person name="Ng C.H."/>
            <person name="Ang C.C."/>
            <person name="Tnah L.H."/>
            <person name="Lee C.T."/>
            <person name="Nishiyama T."/>
            <person name="Sese J."/>
            <person name="O'Brien M.J."/>
            <person name="Copetti D."/>
            <person name="Mohd Noor M.I."/>
            <person name="Ong R.C."/>
            <person name="Putra M."/>
            <person name="Sireger I.Z."/>
            <person name="Indrioko S."/>
            <person name="Kosugi Y."/>
            <person name="Izuno A."/>
            <person name="Isagi Y."/>
            <person name="Lee S.L."/>
            <person name="Shimizu K.K."/>
        </authorList>
    </citation>
    <scope>NUCLEOTIDE SEQUENCE [LARGE SCALE GENOMIC DNA]</scope>
    <source>
        <strain evidence="5">214</strain>
    </source>
</reference>
<keyword evidence="2" id="KW-0378">Hydrolase</keyword>
<comment type="similarity">
    <text evidence="1">Belongs to the 'GDSL' lipolytic enzyme family.</text>
</comment>
<dbReference type="GO" id="GO:0016042">
    <property type="term" value="P:lipid catabolic process"/>
    <property type="evidence" value="ECO:0007669"/>
    <property type="project" value="UniProtKB-KW"/>
</dbReference>
<dbReference type="InterPro" id="IPR013830">
    <property type="entry name" value="SGNH_hydro"/>
</dbReference>
<dbReference type="Pfam" id="PF13472">
    <property type="entry name" value="Lipase_GDSL_2"/>
    <property type="match status" value="1"/>
</dbReference>
<evidence type="ECO:0000256" key="3">
    <source>
        <dbReference type="ARBA" id="ARBA00022963"/>
    </source>
</evidence>
<dbReference type="AlphaFoldDB" id="A0AAV5HZ81"/>
<dbReference type="Proteomes" id="UP001054252">
    <property type="component" value="Unassembled WGS sequence"/>
</dbReference>
<keyword evidence="3" id="KW-0443">Lipid metabolism</keyword>
<dbReference type="PANTHER" id="PTHR14209:SF9">
    <property type="entry name" value="GDSL ESTERASE_LIPASE CPRD49"/>
    <property type="match status" value="1"/>
</dbReference>
<sequence>MAGPARPHFVLFGSSIVQLSFSNGGWGATLADIYARKADIFLRGYYGWNSRRAIQVLDKVFPKDAAIHPSLVIVYFGGNDSMGPHPSGLGPHVPLNEYIENMRKIATHLKSLSDSTRIIFLSCPPVDEARVHQNTSGVFSHLVRTNELCRMYSEACIQLCQELNVKVVDLFTALQNRDDWTTACFTDGVHLSSEGSKILVAEILKVIKEAEWQPSLHWKSMPTEFSEDSPYYLAGADGTTTLNPSEWTVHWEIQWD</sequence>
<dbReference type="CDD" id="cd01838">
    <property type="entry name" value="Isoamyl_acetate_hydrolase_like"/>
    <property type="match status" value="1"/>
</dbReference>
<evidence type="ECO:0000313" key="6">
    <source>
        <dbReference type="Proteomes" id="UP001054252"/>
    </source>
</evidence>
<dbReference type="EMBL" id="BPVZ01000005">
    <property type="protein sequence ID" value="GKU92115.1"/>
    <property type="molecule type" value="Genomic_DNA"/>
</dbReference>
<name>A0AAV5HZ81_9ROSI</name>
<dbReference type="GO" id="GO:0016787">
    <property type="term" value="F:hydrolase activity"/>
    <property type="evidence" value="ECO:0007669"/>
    <property type="project" value="UniProtKB-KW"/>
</dbReference>
<proteinExistence type="inferred from homology"/>
<evidence type="ECO:0000256" key="2">
    <source>
        <dbReference type="ARBA" id="ARBA00022801"/>
    </source>
</evidence>
<dbReference type="SUPFAM" id="SSF52266">
    <property type="entry name" value="SGNH hydrolase"/>
    <property type="match status" value="1"/>
</dbReference>